<dbReference type="Pfam" id="PF13426">
    <property type="entry name" value="PAS_9"/>
    <property type="match status" value="2"/>
</dbReference>
<dbReference type="InterPro" id="IPR036457">
    <property type="entry name" value="PPM-type-like_dom_sf"/>
</dbReference>
<dbReference type="Pfam" id="PF07228">
    <property type="entry name" value="SpoIIE"/>
    <property type="match status" value="1"/>
</dbReference>
<dbReference type="SMART" id="SM00331">
    <property type="entry name" value="PP2C_SIG"/>
    <property type="match status" value="1"/>
</dbReference>
<dbReference type="SMART" id="SM00091">
    <property type="entry name" value="PAS"/>
    <property type="match status" value="2"/>
</dbReference>
<dbReference type="InterPro" id="IPR000014">
    <property type="entry name" value="PAS"/>
</dbReference>
<sequence>MVNDKVCKNLKHSPNYLICADHYGCIYENNHLVTLLVDFTHGNIVDANKAACAFYGYTTEEFSRLCISDLTVVDHDTQEGFLQRALPNGRYSGNQVLIERHRLANGRIIDVEIHTGLINMLGKKCVYSVIHDISERVKTERKIKESEERYKRLVELCPEPILVHSNGTILFVNNQAEILFGLIKDELVGRSVSAFFSEEFIYSGPYKKTNSKEYAKQIFRFEQQFIRSDQRIFDLEISGIPIIYMEEKAIQLVIRDITESKAELARAMRIQEQRHAISFPLESKADLQKLYVPAATLSGDFFIFHKIDEEQVIGIIGDVTGKGITAALNISAMRVLFMESLHITHEPIHVLQDLNQKAMLHLDEDYIAVCCFHLDFCAGKLTAAGAGINEFIYIQKDHLGEKKTIKGAPIGMFDNSEFDEVVIPFSSGDRFCFYSDGMEFLLNENEESNEYEYLHSMIANTPLQDDCTWLSLNIR</sequence>
<evidence type="ECO:0000256" key="1">
    <source>
        <dbReference type="ARBA" id="ARBA00022801"/>
    </source>
</evidence>
<dbReference type="InterPro" id="IPR052016">
    <property type="entry name" value="Bact_Sigma-Reg"/>
</dbReference>
<dbReference type="Gene3D" id="3.60.40.10">
    <property type="entry name" value="PPM-type phosphatase domain"/>
    <property type="match status" value="1"/>
</dbReference>
<dbReference type="Proteomes" id="UP000659344">
    <property type="component" value="Unassembled WGS sequence"/>
</dbReference>
<dbReference type="Gene3D" id="3.30.450.20">
    <property type="entry name" value="PAS domain"/>
    <property type="match status" value="2"/>
</dbReference>
<dbReference type="InterPro" id="IPR035965">
    <property type="entry name" value="PAS-like_dom_sf"/>
</dbReference>
<dbReference type="PROSITE" id="PS50112">
    <property type="entry name" value="PAS"/>
    <property type="match status" value="1"/>
</dbReference>
<keyword evidence="4" id="KW-1185">Reference proteome</keyword>
<protein>
    <recommendedName>
        <fullName evidence="2">PAS domain-containing protein</fullName>
    </recommendedName>
</protein>
<name>A0ABQ1YED0_9BACL</name>
<dbReference type="CDD" id="cd00130">
    <property type="entry name" value="PAS"/>
    <property type="match status" value="2"/>
</dbReference>
<evidence type="ECO:0000313" key="4">
    <source>
        <dbReference type="Proteomes" id="UP000659344"/>
    </source>
</evidence>
<evidence type="ECO:0000313" key="3">
    <source>
        <dbReference type="EMBL" id="GGH23138.1"/>
    </source>
</evidence>
<accession>A0ABQ1YED0</accession>
<dbReference type="EMBL" id="BMFT01000001">
    <property type="protein sequence ID" value="GGH23138.1"/>
    <property type="molecule type" value="Genomic_DNA"/>
</dbReference>
<dbReference type="SUPFAM" id="SSF55785">
    <property type="entry name" value="PYP-like sensor domain (PAS domain)"/>
    <property type="match status" value="2"/>
</dbReference>
<keyword evidence="1" id="KW-0378">Hydrolase</keyword>
<dbReference type="PANTHER" id="PTHR43156">
    <property type="entry name" value="STAGE II SPORULATION PROTEIN E-RELATED"/>
    <property type="match status" value="1"/>
</dbReference>
<evidence type="ECO:0000259" key="2">
    <source>
        <dbReference type="PROSITE" id="PS50112"/>
    </source>
</evidence>
<gene>
    <name evidence="3" type="ORF">GCM10008013_22030</name>
</gene>
<dbReference type="RefSeq" id="WP_188538615.1">
    <property type="nucleotide sequence ID" value="NZ_BMFT01000001.1"/>
</dbReference>
<dbReference type="PANTHER" id="PTHR43156:SF14">
    <property type="entry name" value="PHOSPHOSERINE PHOSPHATASE RSBP"/>
    <property type="match status" value="1"/>
</dbReference>
<dbReference type="NCBIfam" id="TIGR00229">
    <property type="entry name" value="sensory_box"/>
    <property type="match status" value="2"/>
</dbReference>
<organism evidence="3 4">
    <name type="scientific">Paenibacillus segetis</name>
    <dbReference type="NCBI Taxonomy" id="1325360"/>
    <lineage>
        <taxon>Bacteria</taxon>
        <taxon>Bacillati</taxon>
        <taxon>Bacillota</taxon>
        <taxon>Bacilli</taxon>
        <taxon>Bacillales</taxon>
        <taxon>Paenibacillaceae</taxon>
        <taxon>Paenibacillus</taxon>
    </lineage>
</organism>
<proteinExistence type="predicted"/>
<comment type="caution">
    <text evidence="3">The sequence shown here is derived from an EMBL/GenBank/DDBJ whole genome shotgun (WGS) entry which is preliminary data.</text>
</comment>
<reference evidence="4" key="1">
    <citation type="journal article" date="2019" name="Int. J. Syst. Evol. Microbiol.">
        <title>The Global Catalogue of Microorganisms (GCM) 10K type strain sequencing project: providing services to taxonomists for standard genome sequencing and annotation.</title>
        <authorList>
            <consortium name="The Broad Institute Genomics Platform"/>
            <consortium name="The Broad Institute Genome Sequencing Center for Infectious Disease"/>
            <person name="Wu L."/>
            <person name="Ma J."/>
        </authorList>
    </citation>
    <scope>NUCLEOTIDE SEQUENCE [LARGE SCALE GENOMIC DNA]</scope>
    <source>
        <strain evidence="4">CGMCC 1.12769</strain>
    </source>
</reference>
<dbReference type="InterPro" id="IPR001932">
    <property type="entry name" value="PPM-type_phosphatase-like_dom"/>
</dbReference>
<feature type="domain" description="PAS" evidence="2">
    <location>
        <begin position="146"/>
        <end position="199"/>
    </location>
</feature>